<accession>A0ABS0HYA8</accession>
<protein>
    <submittedName>
        <fullName evidence="2">VOC family protein</fullName>
    </submittedName>
</protein>
<dbReference type="InterPro" id="IPR029068">
    <property type="entry name" value="Glyas_Bleomycin-R_OHBP_Dase"/>
</dbReference>
<dbReference type="Gene3D" id="3.10.180.10">
    <property type="entry name" value="2,3-Dihydroxybiphenyl 1,2-Dioxygenase, domain 1"/>
    <property type="match status" value="1"/>
</dbReference>
<evidence type="ECO:0000313" key="2">
    <source>
        <dbReference type="EMBL" id="MBF9198125.1"/>
    </source>
</evidence>
<dbReference type="SUPFAM" id="SSF54593">
    <property type="entry name" value="Glyoxalase/Bleomycin resistance protein/Dihydroxybiphenyl dioxygenase"/>
    <property type="match status" value="1"/>
</dbReference>
<dbReference type="EMBL" id="JADQDN010000017">
    <property type="protein sequence ID" value="MBF9198125.1"/>
    <property type="molecule type" value="Genomic_DNA"/>
</dbReference>
<comment type="caution">
    <text evidence="2">The sequence shown here is derived from an EMBL/GenBank/DDBJ whole genome shotgun (WGS) entry which is preliminary data.</text>
</comment>
<dbReference type="Proteomes" id="UP000611708">
    <property type="component" value="Unassembled WGS sequence"/>
</dbReference>
<dbReference type="PANTHER" id="PTHR21366">
    <property type="entry name" value="GLYOXALASE FAMILY PROTEIN"/>
    <property type="match status" value="1"/>
</dbReference>
<feature type="domain" description="VOC" evidence="1">
    <location>
        <begin position="5"/>
        <end position="133"/>
    </location>
</feature>
<keyword evidence="3" id="KW-1185">Reference proteome</keyword>
<reference evidence="2 3" key="1">
    <citation type="submission" date="2020-11" db="EMBL/GenBank/DDBJ databases">
        <authorList>
            <person name="Kim M.K."/>
        </authorList>
    </citation>
    <scope>NUCLEOTIDE SEQUENCE [LARGE SCALE GENOMIC DNA]</scope>
    <source>
        <strain evidence="2 3">BT290</strain>
    </source>
</reference>
<dbReference type="PROSITE" id="PS51819">
    <property type="entry name" value="VOC"/>
    <property type="match status" value="1"/>
</dbReference>
<dbReference type="InterPro" id="IPR004360">
    <property type="entry name" value="Glyas_Fos-R_dOase_dom"/>
</dbReference>
<name>A0ABS0HYA8_9HYPH</name>
<dbReference type="Pfam" id="PF00903">
    <property type="entry name" value="Glyoxalase"/>
    <property type="match status" value="1"/>
</dbReference>
<gene>
    <name evidence="2" type="ORF">I2H36_19000</name>
</gene>
<dbReference type="InterPro" id="IPR037523">
    <property type="entry name" value="VOC_core"/>
</dbReference>
<sequence length="138" mass="15189">MKIQAVHHVAIATRDLERSLAFYSGVLGLVPAPRPAFPVSGAWLDMGSTQVHLVVHPEATFRTNSDIDNNDCHFALRVEDFDAALDHLNRHGYVENAPEESGRKLLVKRHGPAGFPQVYLLDPDGHVVEINASSSSER</sequence>
<dbReference type="RefSeq" id="WP_196265477.1">
    <property type="nucleotide sequence ID" value="NZ_JADQDN010000017.1"/>
</dbReference>
<organism evidence="2 3">
    <name type="scientific">Microvirga terrestris</name>
    <dbReference type="NCBI Taxonomy" id="2791024"/>
    <lineage>
        <taxon>Bacteria</taxon>
        <taxon>Pseudomonadati</taxon>
        <taxon>Pseudomonadota</taxon>
        <taxon>Alphaproteobacteria</taxon>
        <taxon>Hyphomicrobiales</taxon>
        <taxon>Methylobacteriaceae</taxon>
        <taxon>Microvirga</taxon>
    </lineage>
</organism>
<evidence type="ECO:0000259" key="1">
    <source>
        <dbReference type="PROSITE" id="PS51819"/>
    </source>
</evidence>
<evidence type="ECO:0000313" key="3">
    <source>
        <dbReference type="Proteomes" id="UP000611708"/>
    </source>
</evidence>
<dbReference type="InterPro" id="IPR050383">
    <property type="entry name" value="GlyoxalaseI/FosfomycinResist"/>
</dbReference>
<proteinExistence type="predicted"/>